<comment type="caution">
    <text evidence="2">The sequence shown here is derived from an EMBL/GenBank/DDBJ whole genome shotgun (WGS) entry which is preliminary data.</text>
</comment>
<evidence type="ECO:0000256" key="1">
    <source>
        <dbReference type="SAM" id="SignalP"/>
    </source>
</evidence>
<gene>
    <name evidence="2" type="ORF">WG66_6137</name>
</gene>
<proteinExistence type="predicted"/>
<evidence type="ECO:0000313" key="2">
    <source>
        <dbReference type="EMBL" id="KTB41286.1"/>
    </source>
</evidence>
<dbReference type="EMBL" id="LATX01001499">
    <property type="protein sequence ID" value="KTB41286.1"/>
    <property type="molecule type" value="Genomic_DNA"/>
</dbReference>
<feature type="signal peptide" evidence="1">
    <location>
        <begin position="1"/>
        <end position="26"/>
    </location>
</feature>
<sequence>MPTFFIDYRKIMLAYAILWLLGVEHGDISEANLRFCTKTSWLKLCDWDLSHFTGEPRPAGFTTFMGFEPYFSYDGGQCEDVA</sequence>
<dbReference type="SUPFAM" id="SSF56112">
    <property type="entry name" value="Protein kinase-like (PK-like)"/>
    <property type="match status" value="1"/>
</dbReference>
<dbReference type="Proteomes" id="UP000054988">
    <property type="component" value="Unassembled WGS sequence"/>
</dbReference>
<dbReference type="InterPro" id="IPR011009">
    <property type="entry name" value="Kinase-like_dom_sf"/>
</dbReference>
<dbReference type="AlphaFoldDB" id="A0A0W0FYB0"/>
<reference evidence="2 3" key="1">
    <citation type="submission" date="2015-12" db="EMBL/GenBank/DDBJ databases">
        <title>Draft genome sequence of Moniliophthora roreri, the causal agent of frosty pod rot of cacao.</title>
        <authorList>
            <person name="Aime M.C."/>
            <person name="Diaz-Valderrama J.R."/>
            <person name="Kijpornyongpan T."/>
            <person name="Phillips-Mora W."/>
        </authorList>
    </citation>
    <scope>NUCLEOTIDE SEQUENCE [LARGE SCALE GENOMIC DNA]</scope>
    <source>
        <strain evidence="2 3">MCA 2952</strain>
    </source>
</reference>
<protein>
    <recommendedName>
        <fullName evidence="4">Protein kinase domain-containing protein</fullName>
    </recommendedName>
</protein>
<keyword evidence="1" id="KW-0732">Signal</keyword>
<name>A0A0W0FYB0_MONRR</name>
<feature type="chain" id="PRO_5006902231" description="Protein kinase domain-containing protein" evidence="1">
    <location>
        <begin position="27"/>
        <end position="82"/>
    </location>
</feature>
<evidence type="ECO:0000313" key="3">
    <source>
        <dbReference type="Proteomes" id="UP000054988"/>
    </source>
</evidence>
<organism evidence="2 3">
    <name type="scientific">Moniliophthora roreri</name>
    <name type="common">Frosty pod rot fungus</name>
    <name type="synonym">Monilia roreri</name>
    <dbReference type="NCBI Taxonomy" id="221103"/>
    <lineage>
        <taxon>Eukaryota</taxon>
        <taxon>Fungi</taxon>
        <taxon>Dikarya</taxon>
        <taxon>Basidiomycota</taxon>
        <taxon>Agaricomycotina</taxon>
        <taxon>Agaricomycetes</taxon>
        <taxon>Agaricomycetidae</taxon>
        <taxon>Agaricales</taxon>
        <taxon>Marasmiineae</taxon>
        <taxon>Marasmiaceae</taxon>
        <taxon>Moniliophthora</taxon>
    </lineage>
</organism>
<evidence type="ECO:0008006" key="4">
    <source>
        <dbReference type="Google" id="ProtNLM"/>
    </source>
</evidence>
<accession>A0A0W0FYB0</accession>